<evidence type="ECO:0000256" key="1">
    <source>
        <dbReference type="SAM" id="SignalP"/>
    </source>
</evidence>
<protein>
    <recommendedName>
        <fullName evidence="4">Secreted protein</fullName>
    </recommendedName>
</protein>
<reference evidence="2 3" key="1">
    <citation type="submission" date="2014-07" db="EMBL/GenBank/DDBJ databases">
        <title>Genome Sequence of Rhodococcus opacus Strain R7, a Biodegrader of Mono- and Polycyclic Aromatic Hydrocarbons.</title>
        <authorList>
            <person name="Di Gennaro P."/>
            <person name="Zampolli J."/>
            <person name="Presti I."/>
            <person name="Cappelletti M."/>
            <person name="D'Ursi P."/>
            <person name="Orro A."/>
            <person name="Mezzelani A."/>
            <person name="Milanesi L."/>
        </authorList>
    </citation>
    <scope>NUCLEOTIDE SEQUENCE [LARGE SCALE GENOMIC DNA]</scope>
    <source>
        <strain evidence="2 3">R7</strain>
    </source>
</reference>
<organism evidence="2 3">
    <name type="scientific">Rhodococcus opacus</name>
    <name type="common">Nocardia opaca</name>
    <dbReference type="NCBI Taxonomy" id="37919"/>
    <lineage>
        <taxon>Bacteria</taxon>
        <taxon>Bacillati</taxon>
        <taxon>Actinomycetota</taxon>
        <taxon>Actinomycetes</taxon>
        <taxon>Mycobacteriales</taxon>
        <taxon>Nocardiaceae</taxon>
        <taxon>Rhodococcus</taxon>
    </lineage>
</organism>
<feature type="chain" id="PRO_5001711865" description="Secreted protein" evidence="1">
    <location>
        <begin position="31"/>
        <end position="140"/>
    </location>
</feature>
<dbReference type="Proteomes" id="UP000028488">
    <property type="component" value="Chromosome"/>
</dbReference>
<proteinExistence type="predicted"/>
<gene>
    <name evidence="2" type="ORF">EP51_03015</name>
</gene>
<dbReference type="AlphaFoldDB" id="A0A076EEX3"/>
<keyword evidence="1" id="KW-0732">Signal</keyword>
<accession>A0A076EEX3</accession>
<dbReference type="RefSeq" id="WP_112298269.1">
    <property type="nucleotide sequence ID" value="NZ_CP008947.1"/>
</dbReference>
<evidence type="ECO:0000313" key="3">
    <source>
        <dbReference type="Proteomes" id="UP000028488"/>
    </source>
</evidence>
<name>A0A076EEX3_RHOOP</name>
<evidence type="ECO:0008006" key="4">
    <source>
        <dbReference type="Google" id="ProtNLM"/>
    </source>
</evidence>
<sequence length="140" mass="14405">MNSTKTRIAAAAATGAALGLGMFMAQSATAAAAPAQSTFPQVVSPESGLSPYKVEVRDRIGCANAWPMVACDAPDEDVPDQVTLVEPGTTLVEPGGTSLFGPAAASVHSQQGATIHQVNYPLEPDDGVISHSLDPDMPWM</sequence>
<dbReference type="eggNOG" id="ENOG5032DVX">
    <property type="taxonomic scope" value="Bacteria"/>
</dbReference>
<dbReference type="EMBL" id="CP008947">
    <property type="protein sequence ID" value="AII03633.1"/>
    <property type="molecule type" value="Genomic_DNA"/>
</dbReference>
<evidence type="ECO:0000313" key="2">
    <source>
        <dbReference type="EMBL" id="AII03633.1"/>
    </source>
</evidence>
<feature type="signal peptide" evidence="1">
    <location>
        <begin position="1"/>
        <end position="30"/>
    </location>
</feature>